<dbReference type="eggNOG" id="ENOG5031TFG">
    <property type="taxonomic scope" value="Bacteria"/>
</dbReference>
<gene>
    <name evidence="1" type="ordered locus">BDP_0974</name>
</gene>
<dbReference type="STRING" id="401473.BDP_0974"/>
<reference evidence="1 2" key="1">
    <citation type="journal article" date="2009" name="PLoS Genet.">
        <title>The Bifidobacterium dentium Bd1 genome sequence reflects its genetic adaptation to the human oral cavity.</title>
        <authorList>
            <person name="Ventura M."/>
            <person name="Turroni F."/>
            <person name="Zomer A."/>
            <person name="Foroni E."/>
            <person name="Giubellini V."/>
            <person name="Bottacini F."/>
            <person name="Canchaya C."/>
            <person name="Claesson M.J."/>
            <person name="He F."/>
            <person name="Mantzourani M."/>
            <person name="Mulas L."/>
            <person name="Ferrarini A."/>
            <person name="Gao B."/>
            <person name="Delledonne M."/>
            <person name="Henrissat B."/>
            <person name="Coutinho P."/>
            <person name="Oggioni M."/>
            <person name="Gupta R.S."/>
            <person name="Zhang Z."/>
            <person name="Beighton D."/>
            <person name="Fitzgerald G.F."/>
            <person name="O'Toole P.W."/>
            <person name="van Sinderen D."/>
        </authorList>
    </citation>
    <scope>NUCLEOTIDE SEQUENCE [LARGE SCALE GENOMIC DNA]</scope>
    <source>
        <strain evidence="2">ATCC 27534 / DSM 20436 / JCM 1195 / Bd1</strain>
    </source>
</reference>
<name>D2Q9Y4_BIFDB</name>
<dbReference type="AlphaFoldDB" id="D2Q9Y4"/>
<dbReference type="KEGG" id="bde:BDP_0974"/>
<evidence type="ECO:0000313" key="2">
    <source>
        <dbReference type="Proteomes" id="UP000008693"/>
    </source>
</evidence>
<sequence length="75" mass="8737">MAHPEWIALIDPADPSIPPGTPGNTAALVICLRRPGAWHDDLIEVLARPQGRDMLVFHVEHLTDKWRDYWMKWRR</sequence>
<evidence type="ECO:0000313" key="1">
    <source>
        <dbReference type="EMBL" id="ADB09620.1"/>
    </source>
</evidence>
<protein>
    <submittedName>
        <fullName evidence="1">Uncharacterized protein</fullName>
    </submittedName>
</protein>
<dbReference type="Proteomes" id="UP000008693">
    <property type="component" value="Chromosome"/>
</dbReference>
<accession>D2Q9Y4</accession>
<proteinExistence type="predicted"/>
<dbReference type="HOGENOM" id="CLU_2506067_0_0_11"/>
<organism evidence="1 2">
    <name type="scientific">Bifidobacterium dentium (strain ATCC 27534 / DSM 20436 / JCM 1195 / Bd1)</name>
    <dbReference type="NCBI Taxonomy" id="401473"/>
    <lineage>
        <taxon>Bacteria</taxon>
        <taxon>Bacillati</taxon>
        <taxon>Actinomycetota</taxon>
        <taxon>Actinomycetes</taxon>
        <taxon>Bifidobacteriales</taxon>
        <taxon>Bifidobacteriaceae</taxon>
        <taxon>Bifidobacterium</taxon>
    </lineage>
</organism>
<keyword evidence="2" id="KW-1185">Reference proteome</keyword>
<dbReference type="EMBL" id="CP001750">
    <property type="protein sequence ID" value="ADB09620.1"/>
    <property type="molecule type" value="Genomic_DNA"/>
</dbReference>